<accession>A0A4R6TCT2</accession>
<evidence type="ECO:0000313" key="1">
    <source>
        <dbReference type="EMBL" id="TDQ22761.1"/>
    </source>
</evidence>
<comment type="caution">
    <text evidence="1">The sequence shown here is derived from an EMBL/GenBank/DDBJ whole genome shotgun (WGS) entry which is preliminary data.</text>
</comment>
<keyword evidence="2" id="KW-1185">Reference proteome</keyword>
<dbReference type="AlphaFoldDB" id="A0A4R6TCT2"/>
<proteinExistence type="predicted"/>
<dbReference type="EMBL" id="SNYH01000006">
    <property type="protein sequence ID" value="TDQ22761.1"/>
    <property type="molecule type" value="Genomic_DNA"/>
</dbReference>
<name>A0A4R6TCT2_9FLAO</name>
<reference evidence="1 2" key="1">
    <citation type="submission" date="2019-03" db="EMBL/GenBank/DDBJ databases">
        <title>Genomic Encyclopedia of Type Strains, Phase III (KMG-III): the genomes of soil and plant-associated and newly described type strains.</title>
        <authorList>
            <person name="Whitman W."/>
        </authorList>
    </citation>
    <scope>NUCLEOTIDE SEQUENCE [LARGE SCALE GENOMIC DNA]</scope>
    <source>
        <strain evidence="1 2">CECT 8283</strain>
    </source>
</reference>
<sequence length="51" mass="5958">MLSVSIFLEETKNITPKKVKVLEPIFYKKMIDGSVRWYSLNEALNLVNKTK</sequence>
<gene>
    <name evidence="1" type="ORF">DFQ07_2779</name>
</gene>
<dbReference type="Proteomes" id="UP000295390">
    <property type="component" value="Unassembled WGS sequence"/>
</dbReference>
<protein>
    <submittedName>
        <fullName evidence="1">Uncharacterized protein</fullName>
    </submittedName>
</protein>
<organism evidence="1 2">
    <name type="scientific">Tenacibaculum caenipelagi</name>
    <dbReference type="NCBI Taxonomy" id="1325435"/>
    <lineage>
        <taxon>Bacteria</taxon>
        <taxon>Pseudomonadati</taxon>
        <taxon>Bacteroidota</taxon>
        <taxon>Flavobacteriia</taxon>
        <taxon>Flavobacteriales</taxon>
        <taxon>Flavobacteriaceae</taxon>
        <taxon>Tenacibaculum</taxon>
    </lineage>
</organism>
<evidence type="ECO:0000313" key="2">
    <source>
        <dbReference type="Proteomes" id="UP000295390"/>
    </source>
</evidence>